<proteinExistence type="predicted"/>
<dbReference type="InterPro" id="IPR035413">
    <property type="entry name" value="Terminase_L_C"/>
</dbReference>
<dbReference type="PANTHER" id="PTHR39184:SF1">
    <property type="entry name" value="PBSX PHAGE TERMINASE LARGE SUBUNIT"/>
    <property type="match status" value="1"/>
</dbReference>
<feature type="domain" description="Phage terminase large subunit N-terminal" evidence="1">
    <location>
        <begin position="23"/>
        <end position="222"/>
    </location>
</feature>
<dbReference type="Gene3D" id="3.30.420.280">
    <property type="match status" value="1"/>
</dbReference>
<dbReference type="OrthoDB" id="9768556at2"/>
<evidence type="ECO:0000313" key="6">
    <source>
        <dbReference type="Proteomes" id="UP000184204"/>
    </source>
</evidence>
<dbReference type="InterPro" id="IPR027417">
    <property type="entry name" value="P-loop_NTPase"/>
</dbReference>
<dbReference type="Pfam" id="PF17288">
    <property type="entry name" value="Terminase_3C"/>
    <property type="match status" value="1"/>
</dbReference>
<dbReference type="RefSeq" id="WP_066052987.1">
    <property type="nucleotide sequence ID" value="NZ_CP014223.1"/>
</dbReference>
<dbReference type="KEGG" id="cpro:CPRO_27900"/>
<evidence type="ECO:0000259" key="2">
    <source>
        <dbReference type="Pfam" id="PF17288"/>
    </source>
</evidence>
<dbReference type="Pfam" id="PF04466">
    <property type="entry name" value="Terminase_3"/>
    <property type="match status" value="1"/>
</dbReference>
<accession>A0A120MKI1</accession>
<evidence type="ECO:0000313" key="4">
    <source>
        <dbReference type="EMBL" id="SHE99827.1"/>
    </source>
</evidence>
<dbReference type="Proteomes" id="UP000068026">
    <property type="component" value="Chromosome"/>
</dbReference>
<reference evidence="6" key="3">
    <citation type="submission" date="2016-11" db="EMBL/GenBank/DDBJ databases">
        <authorList>
            <person name="Jaros S."/>
            <person name="Januszkiewicz K."/>
            <person name="Wedrychowicz H."/>
        </authorList>
    </citation>
    <scope>NUCLEOTIDE SEQUENCE [LARGE SCALE GENOMIC DNA]</scope>
    <source>
        <strain evidence="6">DSM 1682</strain>
    </source>
</reference>
<reference evidence="4" key="4">
    <citation type="submission" date="2016-11" db="EMBL/GenBank/DDBJ databases">
        <authorList>
            <person name="Varghese N."/>
            <person name="Submissions S."/>
        </authorList>
    </citation>
    <scope>NUCLEOTIDE SEQUENCE</scope>
    <source>
        <strain evidence="4">DSM 1682</strain>
    </source>
</reference>
<dbReference type="NCBIfam" id="TIGR01547">
    <property type="entry name" value="phage_term_2"/>
    <property type="match status" value="1"/>
</dbReference>
<evidence type="ECO:0000313" key="5">
    <source>
        <dbReference type="Proteomes" id="UP000068026"/>
    </source>
</evidence>
<reference evidence="5" key="2">
    <citation type="submission" date="2016-01" db="EMBL/GenBank/DDBJ databases">
        <authorList>
            <person name="Poehlein A."/>
            <person name="Schlien K."/>
            <person name="Gottschalk G."/>
            <person name="Buckel W."/>
            <person name="Daniel R."/>
        </authorList>
    </citation>
    <scope>NUCLEOTIDE SEQUENCE [LARGE SCALE GENOMIC DNA]</scope>
    <source>
        <strain evidence="5">X2</strain>
    </source>
</reference>
<sequence>MNITIDKNIFNPVYSPYLTDYSNRYEVYYGGRGSGKTKFIFQKLLHKSLSNKRRILCMMKTTNAIKQGIWRELMDLLDEWQIRKLGKVEINRSDMTVKLPNGSEFIFKGLDNEEKAKGISEISDLYLDEANLFSQDDFIALNGSIRSRKYKNLQVLISFNPMSKSNWIYSYFGFDTETVPKNTTILHTTYRDNKFLPDTYHDEVLLPIKERNPRLYNILANGLFQTTDKLIFSNWEVQNFDMHELVQNNNELHTCTGMDFGFSNDPTTVILSLVDEKTKTLYICDEIYKKGMLNTDIAREVKEKGWHKNVIVADCANPKDITDLRRMGIDRIRKCRKGKDSILHGINKLQEYKIIVHKKCENTILELDNYTWEKNKQTGEYINVPIDDFNHAIDALRYSIQSIKKKANILTARL</sequence>
<dbReference type="Proteomes" id="UP000184204">
    <property type="component" value="Unassembled WGS sequence"/>
</dbReference>
<dbReference type="AlphaFoldDB" id="A0A120MKI1"/>
<protein>
    <submittedName>
        <fullName evidence="4">Phage terminase large subunit</fullName>
    </submittedName>
</protein>
<dbReference type="EMBL" id="FQUA01000013">
    <property type="protein sequence ID" value="SHE99827.1"/>
    <property type="molecule type" value="Genomic_DNA"/>
</dbReference>
<gene>
    <name evidence="3" type="ORF">CPRO_27900</name>
    <name evidence="4" type="ORF">SAMN02745151_02447</name>
</gene>
<name>A0A120MKI1_ANAPI</name>
<dbReference type="InterPro" id="IPR052380">
    <property type="entry name" value="Viral_DNA_packaging_terminase"/>
</dbReference>
<dbReference type="InterPro" id="IPR035412">
    <property type="entry name" value="Terminase_L_N"/>
</dbReference>
<dbReference type="PANTHER" id="PTHR39184">
    <property type="match status" value="1"/>
</dbReference>
<evidence type="ECO:0000313" key="3">
    <source>
        <dbReference type="EMBL" id="AMJ42336.1"/>
    </source>
</evidence>
<dbReference type="Gene3D" id="3.40.50.300">
    <property type="entry name" value="P-loop containing nucleotide triphosphate hydrolases"/>
    <property type="match status" value="1"/>
</dbReference>
<dbReference type="InterPro" id="IPR006437">
    <property type="entry name" value="Phage_terminase_lsu"/>
</dbReference>
<organism evidence="4 6">
    <name type="scientific">Anaerotignum propionicum DSM 1682</name>
    <dbReference type="NCBI Taxonomy" id="991789"/>
    <lineage>
        <taxon>Bacteria</taxon>
        <taxon>Bacillati</taxon>
        <taxon>Bacillota</taxon>
        <taxon>Clostridia</taxon>
        <taxon>Lachnospirales</taxon>
        <taxon>Anaerotignaceae</taxon>
        <taxon>Anaerotignum</taxon>
    </lineage>
</organism>
<evidence type="ECO:0000259" key="1">
    <source>
        <dbReference type="Pfam" id="PF04466"/>
    </source>
</evidence>
<reference evidence="3 5" key="1">
    <citation type="journal article" date="2016" name="Genome Announc.">
        <title>Complete Genome Sequence of the Amino Acid-Fermenting Clostridium propionicum X2 (DSM 1682).</title>
        <authorList>
            <person name="Poehlein A."/>
            <person name="Schlien K."/>
            <person name="Chowdhury N.P."/>
            <person name="Gottschalk G."/>
            <person name="Buckel W."/>
            <person name="Daniel R."/>
        </authorList>
    </citation>
    <scope>NUCLEOTIDE SEQUENCE [LARGE SCALE GENOMIC DNA]</scope>
    <source>
        <strain evidence="3 5">X2</strain>
    </source>
</reference>
<keyword evidence="5" id="KW-1185">Reference proteome</keyword>
<dbReference type="EMBL" id="CP014223">
    <property type="protein sequence ID" value="AMJ42336.1"/>
    <property type="molecule type" value="Genomic_DNA"/>
</dbReference>
<feature type="domain" description="Phage terminase large subunit C-terminal" evidence="2">
    <location>
        <begin position="259"/>
        <end position="401"/>
    </location>
</feature>